<reference evidence="1" key="1">
    <citation type="journal article" date="2014" name="Nat. Genet.">
        <title>Genome and transcriptome of the porcine whipworm Trichuris suis.</title>
        <authorList>
            <person name="Jex A.R."/>
            <person name="Nejsum P."/>
            <person name="Schwarz E.M."/>
            <person name="Hu L."/>
            <person name="Young N.D."/>
            <person name="Hall R.S."/>
            <person name="Korhonen P.K."/>
            <person name="Liao S."/>
            <person name="Thamsborg S."/>
            <person name="Xia J."/>
            <person name="Xu P."/>
            <person name="Wang S."/>
            <person name="Scheerlinck J.P."/>
            <person name="Hofmann A."/>
            <person name="Sternberg P.W."/>
            <person name="Wang J."/>
            <person name="Gasser R.B."/>
        </authorList>
    </citation>
    <scope>NUCLEOTIDE SEQUENCE [LARGE SCALE GENOMIC DNA]</scope>
    <source>
        <strain evidence="1">DCEP-RM93F</strain>
    </source>
</reference>
<organism evidence="1">
    <name type="scientific">Trichuris suis</name>
    <name type="common">pig whipworm</name>
    <dbReference type="NCBI Taxonomy" id="68888"/>
    <lineage>
        <taxon>Eukaryota</taxon>
        <taxon>Metazoa</taxon>
        <taxon>Ecdysozoa</taxon>
        <taxon>Nematoda</taxon>
        <taxon>Enoplea</taxon>
        <taxon>Dorylaimia</taxon>
        <taxon>Trichinellida</taxon>
        <taxon>Trichuridae</taxon>
        <taxon>Trichuris</taxon>
    </lineage>
</organism>
<gene>
    <name evidence="1" type="ORF">M514_18187</name>
</gene>
<proteinExistence type="predicted"/>
<evidence type="ECO:0000313" key="1">
    <source>
        <dbReference type="EMBL" id="KFD69571.1"/>
    </source>
</evidence>
<accession>A0A085NJC5</accession>
<dbReference type="AlphaFoldDB" id="A0A085NJC5"/>
<protein>
    <submittedName>
        <fullName evidence="1">Uncharacterized protein</fullName>
    </submittedName>
</protein>
<dbReference type="EMBL" id="KL367494">
    <property type="protein sequence ID" value="KFD69571.1"/>
    <property type="molecule type" value="Genomic_DNA"/>
</dbReference>
<dbReference type="Proteomes" id="UP000030758">
    <property type="component" value="Unassembled WGS sequence"/>
</dbReference>
<sequence length="51" mass="6273">MRWNRIRPRSRCCKIAEQILDLYRTIGLVGYGESRMQKLQTTYDRRREKLN</sequence>
<name>A0A085NJC5_9BILA</name>